<proteinExistence type="predicted"/>
<keyword evidence="2" id="KW-0732">Signal</keyword>
<gene>
    <name evidence="3" type="ORF">GT348_09050</name>
</gene>
<name>A0A6P1NIX6_9PROT</name>
<dbReference type="Proteomes" id="UP000463975">
    <property type="component" value="Plasmid unnamed1"/>
</dbReference>
<feature type="signal peptide" evidence="2">
    <location>
        <begin position="1"/>
        <end position="30"/>
    </location>
</feature>
<reference evidence="3 4" key="1">
    <citation type="submission" date="2020-01" db="EMBL/GenBank/DDBJ databases">
        <title>Genome sequencing of strain KACC 21507.</title>
        <authorList>
            <person name="Heo J."/>
            <person name="Kim S.-J."/>
            <person name="Kim J.-S."/>
            <person name="Hong S.-B."/>
            <person name="Kwon S.-W."/>
        </authorList>
    </citation>
    <scope>NUCLEOTIDE SEQUENCE [LARGE SCALE GENOMIC DNA]</scope>
    <source>
        <strain evidence="3 4">KACC 21507</strain>
        <plasmid evidence="3 4">unnamed1</plasmid>
    </source>
</reference>
<keyword evidence="3" id="KW-0614">Plasmid</keyword>
<organism evidence="3 4">
    <name type="scientific">Aristophania vespae</name>
    <dbReference type="NCBI Taxonomy" id="2697033"/>
    <lineage>
        <taxon>Bacteria</taxon>
        <taxon>Pseudomonadati</taxon>
        <taxon>Pseudomonadota</taxon>
        <taxon>Alphaproteobacteria</taxon>
        <taxon>Acetobacterales</taxon>
        <taxon>Acetobacteraceae</taxon>
        <taxon>Aristophania</taxon>
    </lineage>
</organism>
<dbReference type="KEGG" id="bomb:GT348_09050"/>
<protein>
    <submittedName>
        <fullName evidence="3">Uncharacterized protein</fullName>
    </submittedName>
</protein>
<evidence type="ECO:0000256" key="1">
    <source>
        <dbReference type="SAM" id="MobiDB-lite"/>
    </source>
</evidence>
<evidence type="ECO:0000256" key="2">
    <source>
        <dbReference type="SAM" id="SignalP"/>
    </source>
</evidence>
<sequence length="127" mass="14403">MISSSFLYRCFLFSVFGVACFVSQEHQAFADVSFYGPFPPPPTASQPIVPPPNGWRPPSIRPPIHHPIYPPYPRHGFPHRRWRQDGGGWQQGWGGSAIVPEPYPFTEEQPSPRRLGRSCVDKVCTRD</sequence>
<feature type="chain" id="PRO_5027029264" evidence="2">
    <location>
        <begin position="31"/>
        <end position="127"/>
    </location>
</feature>
<feature type="region of interest" description="Disordered" evidence="1">
    <location>
        <begin position="81"/>
        <end position="127"/>
    </location>
</feature>
<keyword evidence="4" id="KW-1185">Reference proteome</keyword>
<feature type="compositionally biased region" description="Gly residues" evidence="1">
    <location>
        <begin position="85"/>
        <end position="95"/>
    </location>
</feature>
<evidence type="ECO:0000313" key="4">
    <source>
        <dbReference type="Proteomes" id="UP000463975"/>
    </source>
</evidence>
<evidence type="ECO:0000313" key="3">
    <source>
        <dbReference type="EMBL" id="QHI96494.1"/>
    </source>
</evidence>
<dbReference type="RefSeq" id="WP_160619551.1">
    <property type="nucleotide sequence ID" value="NZ_CP047653.1"/>
</dbReference>
<geneLocation type="plasmid" evidence="3 4">
    <name>unnamed1</name>
</geneLocation>
<dbReference type="AlphaFoldDB" id="A0A6P1NIX6"/>
<dbReference type="EMBL" id="CP047653">
    <property type="protein sequence ID" value="QHI96494.1"/>
    <property type="molecule type" value="Genomic_DNA"/>
</dbReference>
<accession>A0A6P1NIX6</accession>